<dbReference type="NCBIfam" id="NF001964">
    <property type="entry name" value="PRK00741.1"/>
    <property type="match status" value="1"/>
</dbReference>
<dbReference type="InterPro" id="IPR041732">
    <property type="entry name" value="RF3_GTP-bd"/>
</dbReference>
<dbReference type="InterPro" id="IPR000795">
    <property type="entry name" value="T_Tr_GTP-bd_dom"/>
</dbReference>
<sequence>MFGLRTASGSAFIFPTGGFCFPAAESFPMSTTASESPHDSRTDNPFPPDIQRDVAKRRTFAIISHPDAGKTTLTEKLLLFGGAIQLAGTVKGRKSARHATSDWMEVEKQRGISVTSSVMQFEYHGHTVNLLDTPGHEDFSEDTYRVLTAVDAAVMVIDAAKGVEAQTIKLLNVCRMRDTPIITFVNKLDREVREPFELLEEIESVLGIECAPITWPIGMGKTFRGVYHLLNDRLLHFAAGQERRSESERLDGLDNPLLDAQFPAEVAKLREDVELIQGASGPFELAGFLAGRQSPVFFGSAINNFGVQEILEALLDWAPPPQERNGGERLVQPAEAEFSGFVFKIQANMDPKHRDRIAFFRVCSGRYTPGMKVKHVRLDREIKLANVLTFMANERLLMEDAVAGDIIGIHNHGNLHIGDCLSEGEALAFKGIPYFSPELFRVARLRDPLKSKQLQKGLQELGEEGAIQVFENLGSGALLLGAVGTLQFEVVAQRLQTEYKVDAIFESADIYTARWLTFPDDNTRRNFEREQLHRMAKDVDGNAVYLASTRYNLEVTREKWPGVAFHSSREHGQLLT</sequence>
<feature type="binding site" evidence="8">
    <location>
        <begin position="186"/>
        <end position="189"/>
    </location>
    <ligand>
        <name>GTP</name>
        <dbReference type="ChEBI" id="CHEBI:37565"/>
    </ligand>
</feature>
<dbReference type="FunFam" id="3.30.70.3280:FF:000001">
    <property type="entry name" value="Peptide chain release factor 3"/>
    <property type="match status" value="1"/>
</dbReference>
<keyword evidence="6 8" id="KW-0342">GTP-binding</keyword>
<evidence type="ECO:0000256" key="8">
    <source>
        <dbReference type="HAMAP-Rule" id="MF_00072"/>
    </source>
</evidence>
<dbReference type="STRING" id="1454004.AW11_00847"/>
<evidence type="ECO:0000256" key="3">
    <source>
        <dbReference type="ARBA" id="ARBA00022490"/>
    </source>
</evidence>
<evidence type="ECO:0000256" key="7">
    <source>
        <dbReference type="ARBA" id="ARBA00073639"/>
    </source>
</evidence>
<organism evidence="11 12">
    <name type="scientific">Accumulibacter regalis</name>
    <dbReference type="NCBI Taxonomy" id="522306"/>
    <lineage>
        <taxon>Bacteria</taxon>
        <taxon>Pseudomonadati</taxon>
        <taxon>Pseudomonadota</taxon>
        <taxon>Betaproteobacteria</taxon>
        <taxon>Candidatus Accumulibacter</taxon>
    </lineage>
</organism>
<evidence type="ECO:0000256" key="9">
    <source>
        <dbReference type="SAM" id="MobiDB-lite"/>
    </source>
</evidence>
<dbReference type="SUPFAM" id="SSF54980">
    <property type="entry name" value="EF-G C-terminal domain-like"/>
    <property type="match status" value="1"/>
</dbReference>
<reference evidence="11" key="1">
    <citation type="submission" date="2014-02" db="EMBL/GenBank/DDBJ databases">
        <title>Expanding our view of genomic diversity in Candidatus Accumulibacter clades.</title>
        <authorList>
            <person name="Skennerton C.T."/>
            <person name="Barr J.J."/>
            <person name="Slater F.R."/>
            <person name="Bond P.L."/>
            <person name="Tyson G.W."/>
        </authorList>
    </citation>
    <scope>NUCLEOTIDE SEQUENCE [LARGE SCALE GENOMIC DNA]</scope>
</reference>
<accession>A0A011QMG9</accession>
<dbReference type="InterPro" id="IPR009000">
    <property type="entry name" value="Transl_B-barrel_sf"/>
</dbReference>
<dbReference type="PRINTS" id="PR00315">
    <property type="entry name" value="ELONGATNFCT"/>
</dbReference>
<dbReference type="eggNOG" id="COG4108">
    <property type="taxonomic scope" value="Bacteria"/>
</dbReference>
<dbReference type="SUPFAM" id="SSF52540">
    <property type="entry name" value="P-loop containing nucleoside triphosphate hydrolases"/>
    <property type="match status" value="1"/>
</dbReference>
<feature type="region of interest" description="Disordered" evidence="9">
    <location>
        <begin position="30"/>
        <end position="49"/>
    </location>
</feature>
<dbReference type="InterPro" id="IPR053905">
    <property type="entry name" value="EF-G-like_DII"/>
</dbReference>
<dbReference type="GO" id="GO:0097216">
    <property type="term" value="F:guanosine tetraphosphate binding"/>
    <property type="evidence" value="ECO:0007669"/>
    <property type="project" value="UniProtKB-ARBA"/>
</dbReference>
<keyword evidence="12" id="KW-1185">Reference proteome</keyword>
<dbReference type="InterPro" id="IPR031157">
    <property type="entry name" value="G_TR_CS"/>
</dbReference>
<keyword evidence="3 8" id="KW-0963">Cytoplasm</keyword>
<evidence type="ECO:0000256" key="1">
    <source>
        <dbReference type="ARBA" id="ARBA00004496"/>
    </source>
</evidence>
<comment type="function">
    <text evidence="8">Increases the formation of ribosomal termination complexes and stimulates activities of RF-1 and RF-2. It binds guanine nucleotides and has strong preference for UGA stop codons. It may interact directly with the ribosome. The stimulation of RF-1 and RF-2 is significantly reduced by GTP and GDP, but not by GMP.</text>
</comment>
<dbReference type="PANTHER" id="PTHR43556">
    <property type="entry name" value="PEPTIDE CHAIN RELEASE FACTOR RF3"/>
    <property type="match status" value="1"/>
</dbReference>
<dbReference type="EMBL" id="JEMY01000006">
    <property type="protein sequence ID" value="EXI90492.1"/>
    <property type="molecule type" value="Genomic_DNA"/>
</dbReference>
<comment type="caution">
    <text evidence="11">The sequence shown here is derived from an EMBL/GenBank/DDBJ whole genome shotgun (WGS) entry which is preliminary data.</text>
</comment>
<feature type="binding site" evidence="8">
    <location>
        <begin position="64"/>
        <end position="71"/>
    </location>
    <ligand>
        <name>GTP</name>
        <dbReference type="ChEBI" id="CHEBI:37565"/>
    </ligand>
</feature>
<dbReference type="PROSITE" id="PS00301">
    <property type="entry name" value="G_TR_1"/>
    <property type="match status" value="1"/>
</dbReference>
<dbReference type="Proteomes" id="UP000022141">
    <property type="component" value="Unassembled WGS sequence"/>
</dbReference>
<dbReference type="PANTHER" id="PTHR43556:SF2">
    <property type="entry name" value="PEPTIDE CHAIN RELEASE FACTOR RF3"/>
    <property type="match status" value="1"/>
</dbReference>
<dbReference type="PATRIC" id="fig|1454004.3.peg.878"/>
<name>A0A011QMG9_ACCRE</name>
<dbReference type="GO" id="GO:0016149">
    <property type="term" value="F:translation release factor activity, codon specific"/>
    <property type="evidence" value="ECO:0007669"/>
    <property type="project" value="UniProtKB-UniRule"/>
</dbReference>
<keyword evidence="4 8" id="KW-0547">Nucleotide-binding</keyword>
<dbReference type="PROSITE" id="PS51722">
    <property type="entry name" value="G_TR_2"/>
    <property type="match status" value="1"/>
</dbReference>
<evidence type="ECO:0000259" key="10">
    <source>
        <dbReference type="PROSITE" id="PS51722"/>
    </source>
</evidence>
<dbReference type="InterPro" id="IPR038467">
    <property type="entry name" value="RF3_dom_3_sf"/>
</dbReference>
<comment type="similarity">
    <text evidence="2 8">Belongs to the TRAFAC class translation factor GTPase superfamily. Classic translation factor GTPase family. PrfC subfamily.</text>
</comment>
<dbReference type="InterPro" id="IPR032090">
    <property type="entry name" value="RF3_C"/>
</dbReference>
<dbReference type="Pfam" id="PF00009">
    <property type="entry name" value="GTP_EFTU"/>
    <property type="match status" value="1"/>
</dbReference>
<dbReference type="Pfam" id="PF16658">
    <property type="entry name" value="RF3_C"/>
    <property type="match status" value="1"/>
</dbReference>
<dbReference type="SUPFAM" id="SSF50447">
    <property type="entry name" value="Translation proteins"/>
    <property type="match status" value="1"/>
</dbReference>
<dbReference type="GO" id="GO:0005525">
    <property type="term" value="F:GTP binding"/>
    <property type="evidence" value="ECO:0007669"/>
    <property type="project" value="UniProtKB-UniRule"/>
</dbReference>
<dbReference type="GO" id="GO:0003924">
    <property type="term" value="F:GTPase activity"/>
    <property type="evidence" value="ECO:0007669"/>
    <property type="project" value="InterPro"/>
</dbReference>
<evidence type="ECO:0000256" key="2">
    <source>
        <dbReference type="ARBA" id="ARBA00009978"/>
    </source>
</evidence>
<dbReference type="InterPro" id="IPR035647">
    <property type="entry name" value="EFG_III/V"/>
</dbReference>
<dbReference type="Gene3D" id="3.30.70.3280">
    <property type="entry name" value="Peptide chain release factor 3, domain III"/>
    <property type="match status" value="1"/>
</dbReference>
<dbReference type="InterPro" id="IPR005225">
    <property type="entry name" value="Small_GTP-bd"/>
</dbReference>
<comment type="subcellular location">
    <subcellularLocation>
        <location evidence="1 8">Cytoplasm</location>
    </subcellularLocation>
</comment>
<dbReference type="Pfam" id="PF22042">
    <property type="entry name" value="EF-G_D2"/>
    <property type="match status" value="1"/>
</dbReference>
<dbReference type="FunFam" id="3.40.50.300:FF:000542">
    <property type="entry name" value="Peptide chain release factor 3"/>
    <property type="match status" value="1"/>
</dbReference>
<dbReference type="NCBIfam" id="TIGR00503">
    <property type="entry name" value="prfC"/>
    <property type="match status" value="1"/>
</dbReference>
<evidence type="ECO:0000256" key="5">
    <source>
        <dbReference type="ARBA" id="ARBA00022917"/>
    </source>
</evidence>
<dbReference type="GO" id="GO:0006449">
    <property type="term" value="P:regulation of translational termination"/>
    <property type="evidence" value="ECO:0007669"/>
    <property type="project" value="UniProtKB-UniRule"/>
</dbReference>
<dbReference type="HAMAP" id="MF_00072">
    <property type="entry name" value="Rel_fac_3"/>
    <property type="match status" value="1"/>
</dbReference>
<feature type="domain" description="Tr-type G" evidence="10">
    <location>
        <begin position="55"/>
        <end position="322"/>
    </location>
</feature>
<dbReference type="GO" id="GO:0016150">
    <property type="term" value="F:translation release factor activity, codon nonspecific"/>
    <property type="evidence" value="ECO:0007669"/>
    <property type="project" value="TreeGrafter"/>
</dbReference>
<keyword evidence="5 8" id="KW-0648">Protein biosynthesis</keyword>
<evidence type="ECO:0000256" key="4">
    <source>
        <dbReference type="ARBA" id="ARBA00022741"/>
    </source>
</evidence>
<protein>
    <recommendedName>
        <fullName evidence="7 8">Peptide chain release factor 3</fullName>
        <shortName evidence="8">RF-3</shortName>
    </recommendedName>
</protein>
<evidence type="ECO:0000313" key="12">
    <source>
        <dbReference type="Proteomes" id="UP000022141"/>
    </source>
</evidence>
<proteinExistence type="inferred from homology"/>
<dbReference type="NCBIfam" id="TIGR00231">
    <property type="entry name" value="small_GTP"/>
    <property type="match status" value="1"/>
</dbReference>
<dbReference type="CDD" id="cd04169">
    <property type="entry name" value="RF3"/>
    <property type="match status" value="1"/>
</dbReference>
<evidence type="ECO:0000313" key="11">
    <source>
        <dbReference type="EMBL" id="EXI90492.1"/>
    </source>
</evidence>
<dbReference type="InterPro" id="IPR004548">
    <property type="entry name" value="PrfC"/>
</dbReference>
<gene>
    <name evidence="8 11" type="primary">prfC</name>
    <name evidence="11" type="ORF">AW11_00847</name>
</gene>
<dbReference type="InterPro" id="IPR027417">
    <property type="entry name" value="P-loop_NTPase"/>
</dbReference>
<evidence type="ECO:0000256" key="6">
    <source>
        <dbReference type="ARBA" id="ARBA00023134"/>
    </source>
</evidence>
<dbReference type="Gene3D" id="3.40.50.300">
    <property type="entry name" value="P-loop containing nucleotide triphosphate hydrolases"/>
    <property type="match status" value="2"/>
</dbReference>
<dbReference type="AlphaFoldDB" id="A0A011QMG9"/>
<feature type="binding site" evidence="8">
    <location>
        <begin position="132"/>
        <end position="136"/>
    </location>
    <ligand>
        <name>GTP</name>
        <dbReference type="ChEBI" id="CHEBI:37565"/>
    </ligand>
</feature>
<dbReference type="GO" id="GO:0005829">
    <property type="term" value="C:cytosol"/>
    <property type="evidence" value="ECO:0007669"/>
    <property type="project" value="TreeGrafter"/>
</dbReference>